<dbReference type="RefSeq" id="WP_290401100.1">
    <property type="nucleotide sequence ID" value="NZ_JAUHLN010000004.1"/>
</dbReference>
<dbReference type="InterPro" id="IPR029058">
    <property type="entry name" value="AB_hydrolase_fold"/>
</dbReference>
<gene>
    <name evidence="2" type="ORF">QYF49_18565</name>
</gene>
<reference evidence="2" key="1">
    <citation type="submission" date="2023-06" db="EMBL/GenBank/DDBJ databases">
        <title>Draft Genome Sequences of Representative Paenibacillus Polymyxa, Bacillus cereus, Fictibacillus sp., and Brevibacillus agri Strains Isolated from Amazonian Dark Earth.</title>
        <authorList>
            <person name="Pellegrinetti T.A."/>
            <person name="Cunha I.C.M."/>
            <person name="Chaves M.G."/>
            <person name="Freitas A.S."/>
            <person name="Silva A.V.R."/>
            <person name="Tsai S.M."/>
            <person name="Mendes L.W."/>
        </authorList>
    </citation>
    <scope>NUCLEOTIDE SEQUENCE</scope>
    <source>
        <strain evidence="2">CENA-BCM004</strain>
    </source>
</reference>
<dbReference type="PANTHER" id="PTHR43265">
    <property type="entry name" value="ESTERASE ESTD"/>
    <property type="match status" value="1"/>
</dbReference>
<keyword evidence="2" id="KW-0378">Hydrolase</keyword>
<dbReference type="GO" id="GO:0016787">
    <property type="term" value="F:hydrolase activity"/>
    <property type="evidence" value="ECO:0007669"/>
    <property type="project" value="UniProtKB-KW"/>
</dbReference>
<evidence type="ECO:0000259" key="1">
    <source>
        <dbReference type="Pfam" id="PF12146"/>
    </source>
</evidence>
<dbReference type="EMBL" id="JAUHLN010000004">
    <property type="protein sequence ID" value="MDN4074978.1"/>
    <property type="molecule type" value="Genomic_DNA"/>
</dbReference>
<dbReference type="SUPFAM" id="SSF53474">
    <property type="entry name" value="alpha/beta-Hydrolases"/>
    <property type="match status" value="1"/>
</dbReference>
<sequence length="252" mass="28232">MEYAITLEVKGLTLRGMAHKPVSDGPVKVPVAILFHGFTGSKIDGHFLWVRFSRELAKQGIGCVRFDFSGSGESGGSFSEMTFSGEVHEGKEIVNFVKGMDWADPERMMLVGHSMGGAVAVQVAKEIPDNIHKVCLWAPVGNMNKLAASYFEKHPKLPNGNVDLDGLELGRGFYEDLKGRDLYHDITAYTNPVMIIHGTDDQTVPHEYGQKYYDAYLNNDRGIHLMEDVNHVFSRLSWIEELFGHSIRFLKK</sequence>
<evidence type="ECO:0000313" key="2">
    <source>
        <dbReference type="EMBL" id="MDN4074978.1"/>
    </source>
</evidence>
<dbReference type="Pfam" id="PF12146">
    <property type="entry name" value="Hydrolase_4"/>
    <property type="match status" value="1"/>
</dbReference>
<dbReference type="Gene3D" id="3.40.50.1820">
    <property type="entry name" value="alpha/beta hydrolase"/>
    <property type="match status" value="1"/>
</dbReference>
<name>A0ABT8EAP7_9BACL</name>
<keyword evidence="3" id="KW-1185">Reference proteome</keyword>
<protein>
    <submittedName>
        <fullName evidence="2">Alpha/beta hydrolase</fullName>
    </submittedName>
</protein>
<dbReference type="Proteomes" id="UP001168694">
    <property type="component" value="Unassembled WGS sequence"/>
</dbReference>
<evidence type="ECO:0000313" key="3">
    <source>
        <dbReference type="Proteomes" id="UP001168694"/>
    </source>
</evidence>
<organism evidence="2 3">
    <name type="scientific">Fictibacillus terranigra</name>
    <dbReference type="NCBI Taxonomy" id="3058424"/>
    <lineage>
        <taxon>Bacteria</taxon>
        <taxon>Bacillati</taxon>
        <taxon>Bacillota</taxon>
        <taxon>Bacilli</taxon>
        <taxon>Bacillales</taxon>
        <taxon>Fictibacillaceae</taxon>
        <taxon>Fictibacillus</taxon>
    </lineage>
</organism>
<dbReference type="InterPro" id="IPR053145">
    <property type="entry name" value="AB_hydrolase_Est10"/>
</dbReference>
<accession>A0ABT8EAP7</accession>
<dbReference type="PANTHER" id="PTHR43265:SF1">
    <property type="entry name" value="ESTERASE ESTD"/>
    <property type="match status" value="1"/>
</dbReference>
<dbReference type="InterPro" id="IPR022742">
    <property type="entry name" value="Hydrolase_4"/>
</dbReference>
<comment type="caution">
    <text evidence="2">The sequence shown here is derived from an EMBL/GenBank/DDBJ whole genome shotgun (WGS) entry which is preliminary data.</text>
</comment>
<feature type="domain" description="Serine aminopeptidase S33" evidence="1">
    <location>
        <begin position="51"/>
        <end position="146"/>
    </location>
</feature>
<proteinExistence type="predicted"/>